<organism evidence="1 2">
    <name type="scientific">Caenorhabditis briggsae</name>
    <dbReference type="NCBI Taxonomy" id="6238"/>
    <lineage>
        <taxon>Eukaryota</taxon>
        <taxon>Metazoa</taxon>
        <taxon>Ecdysozoa</taxon>
        <taxon>Nematoda</taxon>
        <taxon>Chromadorea</taxon>
        <taxon>Rhabditida</taxon>
        <taxon>Rhabditina</taxon>
        <taxon>Rhabditomorpha</taxon>
        <taxon>Rhabditoidea</taxon>
        <taxon>Rhabditidae</taxon>
        <taxon>Peloderinae</taxon>
        <taxon>Caenorhabditis</taxon>
    </lineage>
</organism>
<dbReference type="RefSeq" id="XP_045100597.1">
    <property type="nucleotide sequence ID" value="XM_045237463.1"/>
</dbReference>
<dbReference type="EMBL" id="HE601533">
    <property type="protein sequence ID" value="CAS01040.1"/>
    <property type="molecule type" value="Genomic_DNA"/>
</dbReference>
<sequence>MDQQLIRNFFFSFGSTPEMGRRRRPELNSCVSFFRRWRERMEVFEFRRRASGYYFDTASIDFVPFFFFGKNRRTNF</sequence>
<dbReference type="GeneID" id="68918506"/>
<dbReference type="InParanoid" id="B6IMB0"/>
<evidence type="ECO:0000313" key="2">
    <source>
        <dbReference type="Proteomes" id="UP000008549"/>
    </source>
</evidence>
<dbReference type="KEGG" id="cbr:CBG_27046"/>
<keyword evidence="2" id="KW-1185">Reference proteome</keyword>
<evidence type="ECO:0000313" key="1">
    <source>
        <dbReference type="EMBL" id="CAS01040.1"/>
    </source>
</evidence>
<dbReference type="CTD" id="68918506"/>
<reference evidence="1 2" key="2">
    <citation type="journal article" date="2011" name="PLoS Genet.">
        <title>Caenorhabditis briggsae recombinant inbred line genotypes reveal inter-strain incompatibility and the evolution of recombination.</title>
        <authorList>
            <person name="Ross J.A."/>
            <person name="Koboldt D.C."/>
            <person name="Staisch J.E."/>
            <person name="Chamberlin H.M."/>
            <person name="Gupta B.P."/>
            <person name="Miller R.D."/>
            <person name="Baird S.E."/>
            <person name="Haag E.S."/>
        </authorList>
    </citation>
    <scope>NUCLEOTIDE SEQUENCE [LARGE SCALE GENOMIC DNA]</scope>
    <source>
        <strain evidence="1 2">AF16</strain>
    </source>
</reference>
<proteinExistence type="predicted"/>
<dbReference type="AlphaFoldDB" id="B6IMB0"/>
<reference evidence="1 2" key="1">
    <citation type="journal article" date="2003" name="PLoS Biol.">
        <title>The genome sequence of Caenorhabditis briggsae: a platform for comparative genomics.</title>
        <authorList>
            <person name="Stein L.D."/>
            <person name="Bao Z."/>
            <person name="Blasiar D."/>
            <person name="Blumenthal T."/>
            <person name="Brent M.R."/>
            <person name="Chen N."/>
            <person name="Chinwalla A."/>
            <person name="Clarke L."/>
            <person name="Clee C."/>
            <person name="Coghlan A."/>
            <person name="Coulson A."/>
            <person name="D'Eustachio P."/>
            <person name="Fitch D.H."/>
            <person name="Fulton L.A."/>
            <person name="Fulton R.E."/>
            <person name="Griffiths-Jones S."/>
            <person name="Harris T.W."/>
            <person name="Hillier L.W."/>
            <person name="Kamath R."/>
            <person name="Kuwabara P.E."/>
            <person name="Mardis E.R."/>
            <person name="Marra M.A."/>
            <person name="Miner T.L."/>
            <person name="Minx P."/>
            <person name="Mullikin J.C."/>
            <person name="Plumb R.W."/>
            <person name="Rogers J."/>
            <person name="Schein J.E."/>
            <person name="Sohrmann M."/>
            <person name="Spieth J."/>
            <person name="Stajich J.E."/>
            <person name="Wei C."/>
            <person name="Willey D."/>
            <person name="Wilson R.K."/>
            <person name="Durbin R."/>
            <person name="Waterston R.H."/>
        </authorList>
    </citation>
    <scope>NUCLEOTIDE SEQUENCE [LARGE SCALE GENOMIC DNA]</scope>
    <source>
        <strain evidence="1 2">AF16</strain>
    </source>
</reference>
<accession>B6IMB0</accession>
<gene>
    <name evidence="1" type="ORF">CBG27046</name>
    <name evidence="1" type="ORF">CBG_27046</name>
</gene>
<protein>
    <submittedName>
        <fullName evidence="1">Protein CBG27046</fullName>
    </submittedName>
</protein>
<name>B6IMB0_CAEBR</name>
<dbReference type="HOGENOM" id="CLU_2656681_0_0_1"/>
<dbReference type="Proteomes" id="UP000008549">
    <property type="component" value="Unassembled WGS sequence"/>
</dbReference>